<comment type="similarity">
    <text evidence="1">Belongs to the filamin family.</text>
</comment>
<dbReference type="SMART" id="SM00557">
    <property type="entry name" value="IG_FLMN"/>
    <property type="match status" value="16"/>
</dbReference>
<dbReference type="Gene3D" id="2.60.40.10">
    <property type="entry name" value="Immunoglobulins"/>
    <property type="match status" value="17"/>
</dbReference>
<feature type="repeat" description="Filamin" evidence="3">
    <location>
        <begin position="1204"/>
        <end position="1298"/>
    </location>
</feature>
<feature type="repeat" description="Filamin" evidence="3">
    <location>
        <begin position="1698"/>
        <end position="1794"/>
    </location>
</feature>
<feature type="repeat" description="Filamin" evidence="3">
    <location>
        <begin position="180"/>
        <end position="273"/>
    </location>
</feature>
<feature type="repeat" description="Filamin" evidence="3">
    <location>
        <begin position="638"/>
        <end position="722"/>
    </location>
</feature>
<feature type="repeat" description="Filamin" evidence="3">
    <location>
        <begin position="361"/>
        <end position="455"/>
    </location>
</feature>
<feature type="repeat" description="Filamin" evidence="3">
    <location>
        <begin position="824"/>
        <end position="903"/>
    </location>
</feature>
<dbReference type="InterPro" id="IPR013783">
    <property type="entry name" value="Ig-like_fold"/>
</dbReference>
<gene>
    <name evidence="4" type="ORF">ODALV1_LOCUS18353</name>
</gene>
<dbReference type="PANTHER" id="PTHR38537">
    <property type="entry name" value="JITTERBUG, ISOFORM N"/>
    <property type="match status" value="1"/>
</dbReference>
<evidence type="ECO:0000256" key="1">
    <source>
        <dbReference type="ARBA" id="ARBA00009238"/>
    </source>
</evidence>
<organism evidence="4 5">
    <name type="scientific">Orchesella dallaii</name>
    <dbReference type="NCBI Taxonomy" id="48710"/>
    <lineage>
        <taxon>Eukaryota</taxon>
        <taxon>Metazoa</taxon>
        <taxon>Ecdysozoa</taxon>
        <taxon>Arthropoda</taxon>
        <taxon>Hexapoda</taxon>
        <taxon>Collembola</taxon>
        <taxon>Entomobryomorpha</taxon>
        <taxon>Entomobryoidea</taxon>
        <taxon>Orchesellidae</taxon>
        <taxon>Orchesellinae</taxon>
        <taxon>Orchesella</taxon>
    </lineage>
</organism>
<feature type="repeat" description="Filamin" evidence="3">
    <location>
        <begin position="1518"/>
        <end position="1603"/>
    </location>
</feature>
<feature type="repeat" description="Filamin" evidence="3">
    <location>
        <begin position="935"/>
        <end position="998"/>
    </location>
</feature>
<sequence length="1838" mass="194724">MDARPQEPSDVMMIRGDPVRHVRFGKNAVFEINAPGFTREAVDVSVLNPSRKPISYRLLEEGSGQFVLEFTPSEVGTHFIDVVIAGRRMSSVAKVYNSSLIRVLDVTPGVVGQTSQFKVDAKDAGEGQLEISINDGELPNQVRVLGGGCCLVSFTPEQAKPHSIDIKFNGETIPGCPIICQVADTRQVAVSLSGLELIPVHKVSRFHIAVDGSSSAELAVSVKGSSGDLPVKVSGSVRSGFTAEFTPVEVGPHSITVHHNGVPAPGTPFIAKAYDAKRVYVSPVPRGALGRSIQFTVDASQAGEGNLEITIGAKGRNVPTQVHPQGGARFNVSFVPLEPVDHTVTVTFNKEPVPGSPFVATVSADPGQVVVTGPSLAATPVGKTAHFSLNNVHSALDDVEVAVEGPGSVPVPAQVLEKAKNTFGVEFAPRVPGEHRISVMLKGTPVPGSPFSCKVYDVGAIKVRDTEKGIVGKPVTFLVETSKAGPGNLEVTVNGGQVPTSAQAQGSHTYAISFTPKEAKPHMIELRFNSEDIPGSPFRCEVVDASKVNISGDGLEKVPVGRRATFMIEPEVSLGTPEVKITGPLKKVVHSSIQMPADNRYLVEYVPVDVGDHTVEVSLGGVTVPGSPFLVKAYDASKVRVTDISPGFRGKPVYFAIDASGGGAGNLEIIVSVGGRNVPNYVQAEGNAKFRVNFRPQEAAPHLISVRFNGEAVPGSPFNCKVTDTEKVLVSGAALKSAAANQPATITIDPQGAEVTSCNVLVLSPSAIHLPINITGALPEKIQATFTPTEVGPHSISINLDGEPVAGSPFSCNVYNAGRVKIAGLKDGYVGEPITFTVDASAAGEGTLELVVTTGKQSLRAEVTARSRGLYDVTFVPQESTTHFVNITFNDVDVPGSPFECAIEESYSTINGVSGLELESISDSSMIQQGIVTSGLDSVIAGTTAFIDLEKRGPENPDVSVIGPDGTNTIRVRTRALQSGYMRAEFTPDRVGIYEIAVSEGSKALLLPHPLKARVFDPLLVRIREKTETAVLGQDYSFKVDVSRSGLDLDSDDAIDVKIKTGLGDVRCNRRNIGNGIFLINFKPTLPLTHRVHVLCHGFNAKGCPFDLIVTDSGVHAKDTVVSGPGLYLARCGRSAGFTILTKGSSGRDFDVVVSGPGGVAVPVRCYQQRDGNLRAEFTPNSPGPHEVAVYHRSKMVKNSPFMCHVYDPQKVLIGSIPTALTVGQSIILPVDATEAGDVLLESDVTGPEGLPKPLFPYSDDKHGDNVLRFTPRRPGKYKIMLNYGGEPVPGCPIVIQADEAGAAKADGPGLNYAHVGIPAIFQIFGPGLPGVPTVSVEGPESVAKCEVKRVSGEKDSGHFQATYVPTEVGVFDVRVTWAGIDIPGSPFHPRVVDGSKLRVIGGWDAHCSSSTNDDPLSEQTIQLAIGEERKIAFNTVDAGPGTLEAAVEPLGNMEGIAELADFCQVETGLASRCKLVLTAVKSGDYLLNLKWGHFDIENAPRRMVVHSAPAGEYDGPVVLSGAGLVSARCGEEAYFTIDASQAGIGPAQVSLHSSDVDVPVTVQPVGGGVYKGVYLPRIPGSYQLNVTWGGKPVPGCPLTVNIGAIGDASKVICTGDGLRSGTVGKDIRSFIDTRRAGPGELTAQCVGPRKTAYCELYDHGDGTFTLNIRPQEPGKHLLSIKYSGEHVVGSPFNLKVVGLPDASRVKVYGPGIEHGVLATFQSRFICDTRGAGAGQLTVRVRGPKGAFRVEMQRESQKDRTILCKFDPTEPGDYRVEVRWAGEHVPGSPFSVMIFDTQEELHQFLQQGTSPGPAQSEFYGSTNFSAGQMSWRGSQAQL</sequence>
<evidence type="ECO:0008006" key="6">
    <source>
        <dbReference type="Google" id="ProtNLM"/>
    </source>
</evidence>
<feature type="repeat" description="Filamin" evidence="3">
    <location>
        <begin position="1390"/>
        <end position="1506"/>
    </location>
</feature>
<dbReference type="InterPro" id="IPR044801">
    <property type="entry name" value="Filamin"/>
</dbReference>
<feature type="repeat" description="Filamin" evidence="3">
    <location>
        <begin position="720"/>
        <end position="814"/>
    </location>
</feature>
<feature type="repeat" description="Filamin" evidence="3">
    <location>
        <begin position="467"/>
        <end position="542"/>
    </location>
</feature>
<accession>A0ABP1R477</accession>
<dbReference type="PANTHER" id="PTHR38537:SF13">
    <property type="entry name" value="JITTERBUG, ISOFORM N"/>
    <property type="match status" value="1"/>
</dbReference>
<dbReference type="InterPro" id="IPR017868">
    <property type="entry name" value="Filamin/ABP280_repeat-like"/>
</dbReference>
<comment type="caution">
    <text evidence="4">The sequence shown here is derived from an EMBL/GenBank/DDBJ whole genome shotgun (WGS) entry which is preliminary data.</text>
</comment>
<dbReference type="InterPro" id="IPR014756">
    <property type="entry name" value="Ig_E-set"/>
</dbReference>
<dbReference type="Pfam" id="PF00630">
    <property type="entry name" value="Filamin"/>
    <property type="match status" value="17"/>
</dbReference>
<feature type="repeat" description="Filamin" evidence="3">
    <location>
        <begin position="1112"/>
        <end position="1206"/>
    </location>
</feature>
<feature type="repeat" description="Filamin" evidence="3">
    <location>
        <begin position="90"/>
        <end position="182"/>
    </location>
</feature>
<dbReference type="InterPro" id="IPR001298">
    <property type="entry name" value="Filamin/ABP280_rpt"/>
</dbReference>
<keyword evidence="5" id="KW-1185">Reference proteome</keyword>
<feature type="repeat" description="Filamin" evidence="3">
    <location>
        <begin position="1005"/>
        <end position="1110"/>
    </location>
</feature>
<dbReference type="EMBL" id="CAXLJM020000057">
    <property type="protein sequence ID" value="CAL8119005.1"/>
    <property type="molecule type" value="Genomic_DNA"/>
</dbReference>
<evidence type="ECO:0000313" key="5">
    <source>
        <dbReference type="Proteomes" id="UP001642540"/>
    </source>
</evidence>
<evidence type="ECO:0000256" key="2">
    <source>
        <dbReference type="ARBA" id="ARBA00022737"/>
    </source>
</evidence>
<dbReference type="SUPFAM" id="SSF81296">
    <property type="entry name" value="E set domains"/>
    <property type="match status" value="18"/>
</dbReference>
<name>A0ABP1R477_9HEXA</name>
<dbReference type="Proteomes" id="UP001642540">
    <property type="component" value="Unassembled WGS sequence"/>
</dbReference>
<evidence type="ECO:0000256" key="3">
    <source>
        <dbReference type="PROSITE-ProRule" id="PRU00087"/>
    </source>
</evidence>
<feature type="repeat" description="Filamin" evidence="3">
    <location>
        <begin position="4"/>
        <end position="89"/>
    </location>
</feature>
<feature type="repeat" description="Filamin" evidence="3">
    <location>
        <begin position="278"/>
        <end position="362"/>
    </location>
</feature>
<feature type="repeat" description="Filamin" evidence="3">
    <location>
        <begin position="1604"/>
        <end position="1697"/>
    </location>
</feature>
<dbReference type="PROSITE" id="PS50194">
    <property type="entry name" value="FILAMIN_REPEAT"/>
    <property type="match status" value="19"/>
</dbReference>
<protein>
    <recommendedName>
        <fullName evidence="6">Filamin-C</fullName>
    </recommendedName>
</protein>
<keyword evidence="2" id="KW-0677">Repeat</keyword>
<evidence type="ECO:0000313" key="4">
    <source>
        <dbReference type="EMBL" id="CAL8119005.1"/>
    </source>
</evidence>
<proteinExistence type="inferred from homology"/>
<feature type="repeat" description="Filamin" evidence="3">
    <location>
        <begin position="1296"/>
        <end position="1392"/>
    </location>
</feature>
<feature type="repeat" description="Filamin" evidence="3">
    <location>
        <begin position="540"/>
        <end position="633"/>
    </location>
</feature>
<reference evidence="4 5" key="1">
    <citation type="submission" date="2024-08" db="EMBL/GenBank/DDBJ databases">
        <authorList>
            <person name="Cucini C."/>
            <person name="Frati F."/>
        </authorList>
    </citation>
    <scope>NUCLEOTIDE SEQUENCE [LARGE SCALE GENOMIC DNA]</scope>
</reference>